<reference evidence="1" key="1">
    <citation type="submission" date="2021-06" db="EMBL/GenBank/DDBJ databases">
        <authorList>
            <person name="Kallberg Y."/>
            <person name="Tangrot J."/>
            <person name="Rosling A."/>
        </authorList>
    </citation>
    <scope>NUCLEOTIDE SEQUENCE</scope>
    <source>
        <strain evidence="1">AU212A</strain>
    </source>
</reference>
<organism evidence="1 2">
    <name type="scientific">Scutellospora calospora</name>
    <dbReference type="NCBI Taxonomy" id="85575"/>
    <lineage>
        <taxon>Eukaryota</taxon>
        <taxon>Fungi</taxon>
        <taxon>Fungi incertae sedis</taxon>
        <taxon>Mucoromycota</taxon>
        <taxon>Glomeromycotina</taxon>
        <taxon>Glomeromycetes</taxon>
        <taxon>Diversisporales</taxon>
        <taxon>Gigasporaceae</taxon>
        <taxon>Scutellospora</taxon>
    </lineage>
</organism>
<name>A0ACA9M1Z7_9GLOM</name>
<feature type="non-terminal residue" evidence="1">
    <location>
        <position position="1"/>
    </location>
</feature>
<comment type="caution">
    <text evidence="1">The sequence shown here is derived from an EMBL/GenBank/DDBJ whole genome shotgun (WGS) entry which is preliminary data.</text>
</comment>
<sequence>AADEFSIDIGYQMLPSTSPMVLAPPTRYLKIEKGSLTGPFQRETDRYSRQRLSPARSPLGHANVDDRSMTGRQRFTRSNERRAVQEKAPSQRETGPRTPAPQAAVPAPASHCSSTRPRADPEAGVDGCSAKRGRCWTWRQGESCVVEAAAGGVGDGVGDGVPGLERGDLVVRVLANARVHVAGFAAALLPVRQVCMLGLAGSFAVMEAYDRTLIACQGQRDDSRLLSLFILADSLDGSSPGIVEIRHAGRLERHGSTRASEPQLTVPSIIVHENVSLLRLLVLAPVRIPNTIGIDSCARSKAQGDQRCG</sequence>
<dbReference type="Proteomes" id="UP000789860">
    <property type="component" value="Unassembled WGS sequence"/>
</dbReference>
<gene>
    <name evidence="1" type="ORF">SCALOS_LOCUS5324</name>
</gene>
<evidence type="ECO:0000313" key="2">
    <source>
        <dbReference type="Proteomes" id="UP000789860"/>
    </source>
</evidence>
<accession>A0ACA9M1Z7</accession>
<evidence type="ECO:0000313" key="1">
    <source>
        <dbReference type="EMBL" id="CAG8555375.1"/>
    </source>
</evidence>
<proteinExistence type="predicted"/>
<protein>
    <submittedName>
        <fullName evidence="1">7045_t:CDS:1</fullName>
    </submittedName>
</protein>
<dbReference type="EMBL" id="CAJVPM010008473">
    <property type="protein sequence ID" value="CAG8555375.1"/>
    <property type="molecule type" value="Genomic_DNA"/>
</dbReference>
<keyword evidence="2" id="KW-1185">Reference proteome</keyword>